<feature type="transmembrane region" description="Helical" evidence="1">
    <location>
        <begin position="144"/>
        <end position="170"/>
    </location>
</feature>
<gene>
    <name evidence="2" type="ORF">VNI00_013050</name>
</gene>
<evidence type="ECO:0008006" key="4">
    <source>
        <dbReference type="Google" id="ProtNLM"/>
    </source>
</evidence>
<proteinExistence type="predicted"/>
<feature type="transmembrane region" description="Helical" evidence="1">
    <location>
        <begin position="111"/>
        <end position="132"/>
    </location>
</feature>
<feature type="transmembrane region" description="Helical" evidence="1">
    <location>
        <begin position="253"/>
        <end position="279"/>
    </location>
</feature>
<feature type="transmembrane region" description="Helical" evidence="1">
    <location>
        <begin position="190"/>
        <end position="211"/>
    </location>
</feature>
<name>A0AAW0C1D9_9AGAR</name>
<comment type="caution">
    <text evidence="2">The sequence shown here is derived from an EMBL/GenBank/DDBJ whole genome shotgun (WGS) entry which is preliminary data.</text>
</comment>
<accession>A0AAW0C1D9</accession>
<evidence type="ECO:0000256" key="1">
    <source>
        <dbReference type="SAM" id="Phobius"/>
    </source>
</evidence>
<keyword evidence="3" id="KW-1185">Reference proteome</keyword>
<sequence length="372" mass="41690">MTVEGQVLTFLTVGNIIIEPISTLSVMFFIYGVYAILFGICIRILCRRQGRPNLNLYLFWTITLFALTTVANVLETFDYIQEASREFQGALTREYYPVWVYLHHDTLKSTLYSMLNGLWIVTNITADSMLIHRCYVIWGSRKRVALILGVLSLAINAFGIVTIVQSGIGISNTNSESKYQLFLRASTLNTGYNIANAIINVIITSMTGLLFNLHGFIPYQWHDADSLQAGRIWWITRQARAVMGAVVNHRYKTIVAIIVESGLLYPLFMVPYLVLAIGYEFGDNTFGLLPINFTPIIWQVAGIAPTLIIVRAGSGQSVESVNQMTTIHFVDTSTETTNQNMSPLTAVELRSMENDDRSNTKVEVTAVDGRFV</sequence>
<keyword evidence="1" id="KW-0812">Transmembrane</keyword>
<evidence type="ECO:0000313" key="2">
    <source>
        <dbReference type="EMBL" id="KAK7032482.1"/>
    </source>
</evidence>
<keyword evidence="1" id="KW-1133">Transmembrane helix</keyword>
<dbReference type="Proteomes" id="UP001383192">
    <property type="component" value="Unassembled WGS sequence"/>
</dbReference>
<dbReference type="AlphaFoldDB" id="A0AAW0C1D9"/>
<dbReference type="EMBL" id="JAYKXP010000064">
    <property type="protein sequence ID" value="KAK7032482.1"/>
    <property type="molecule type" value="Genomic_DNA"/>
</dbReference>
<feature type="transmembrane region" description="Helical" evidence="1">
    <location>
        <begin position="54"/>
        <end position="74"/>
    </location>
</feature>
<organism evidence="2 3">
    <name type="scientific">Paramarasmius palmivorus</name>
    <dbReference type="NCBI Taxonomy" id="297713"/>
    <lineage>
        <taxon>Eukaryota</taxon>
        <taxon>Fungi</taxon>
        <taxon>Dikarya</taxon>
        <taxon>Basidiomycota</taxon>
        <taxon>Agaricomycotina</taxon>
        <taxon>Agaricomycetes</taxon>
        <taxon>Agaricomycetidae</taxon>
        <taxon>Agaricales</taxon>
        <taxon>Marasmiineae</taxon>
        <taxon>Marasmiaceae</taxon>
        <taxon>Paramarasmius</taxon>
    </lineage>
</organism>
<keyword evidence="1" id="KW-0472">Membrane</keyword>
<reference evidence="2 3" key="1">
    <citation type="submission" date="2024-01" db="EMBL/GenBank/DDBJ databases">
        <title>A draft genome for a cacao thread blight-causing isolate of Paramarasmius palmivorus.</title>
        <authorList>
            <person name="Baruah I.K."/>
            <person name="Bukari Y."/>
            <person name="Amoako-Attah I."/>
            <person name="Meinhardt L.W."/>
            <person name="Bailey B.A."/>
            <person name="Cohen S.P."/>
        </authorList>
    </citation>
    <scope>NUCLEOTIDE SEQUENCE [LARGE SCALE GENOMIC DNA]</scope>
    <source>
        <strain evidence="2 3">GH-12</strain>
    </source>
</reference>
<protein>
    <recommendedName>
        <fullName evidence="4">Gustatory receptor</fullName>
    </recommendedName>
</protein>
<feature type="transmembrane region" description="Helical" evidence="1">
    <location>
        <begin position="20"/>
        <end position="42"/>
    </location>
</feature>
<feature type="transmembrane region" description="Helical" evidence="1">
    <location>
        <begin position="291"/>
        <end position="310"/>
    </location>
</feature>
<evidence type="ECO:0000313" key="3">
    <source>
        <dbReference type="Proteomes" id="UP001383192"/>
    </source>
</evidence>